<name>A0A6P8Q836_GEOSA</name>
<dbReference type="Proteomes" id="UP000515159">
    <property type="component" value="Chromosome 3"/>
</dbReference>
<dbReference type="RefSeq" id="XP_033792464.1">
    <property type="nucleotide sequence ID" value="XM_033936573.1"/>
</dbReference>
<organism evidence="3 4">
    <name type="scientific">Geotrypetes seraphini</name>
    <name type="common">Gaboon caecilian</name>
    <name type="synonym">Caecilia seraphini</name>
    <dbReference type="NCBI Taxonomy" id="260995"/>
    <lineage>
        <taxon>Eukaryota</taxon>
        <taxon>Metazoa</taxon>
        <taxon>Chordata</taxon>
        <taxon>Craniata</taxon>
        <taxon>Vertebrata</taxon>
        <taxon>Euteleostomi</taxon>
        <taxon>Amphibia</taxon>
        <taxon>Gymnophiona</taxon>
        <taxon>Geotrypetes</taxon>
    </lineage>
</organism>
<evidence type="ECO:0000256" key="2">
    <source>
        <dbReference type="SAM" id="Coils"/>
    </source>
</evidence>
<dbReference type="CTD" id="128153"/>
<dbReference type="Pfam" id="PF00612">
    <property type="entry name" value="IQ"/>
    <property type="match status" value="2"/>
</dbReference>
<dbReference type="PANTHER" id="PTHR22590">
    <property type="entry name" value="MYOSIN MOTOR DOMAIN-CONTAINING PROTEIN"/>
    <property type="match status" value="1"/>
</dbReference>
<dbReference type="InParanoid" id="A0A6P8Q836"/>
<evidence type="ECO:0000313" key="3">
    <source>
        <dbReference type="Proteomes" id="UP000515159"/>
    </source>
</evidence>
<protein>
    <submittedName>
        <fullName evidence="4">Spermatogenesis-associated protein 17 isoform X1</fullName>
    </submittedName>
</protein>
<evidence type="ECO:0000256" key="1">
    <source>
        <dbReference type="ARBA" id="ARBA00022737"/>
    </source>
</evidence>
<feature type="coiled-coil region" evidence="2">
    <location>
        <begin position="117"/>
        <end position="163"/>
    </location>
</feature>
<dbReference type="AlphaFoldDB" id="A0A6P8Q836"/>
<keyword evidence="2" id="KW-0175">Coiled coil</keyword>
<dbReference type="InterPro" id="IPR000048">
    <property type="entry name" value="IQ_motif_EF-hand-BS"/>
</dbReference>
<dbReference type="KEGG" id="gsh:117356831"/>
<keyword evidence="1" id="KW-0677">Repeat</keyword>
<accession>A0A6P8Q836</accession>
<keyword evidence="3" id="KW-1185">Reference proteome</keyword>
<dbReference type="SMART" id="SM00015">
    <property type="entry name" value="IQ"/>
    <property type="match status" value="3"/>
</dbReference>
<gene>
    <name evidence="4" type="primary">SPATA17</name>
</gene>
<evidence type="ECO:0000313" key="4">
    <source>
        <dbReference type="RefSeq" id="XP_033792464.1"/>
    </source>
</evidence>
<dbReference type="FunCoup" id="A0A6P8Q836">
    <property type="interactions" value="36"/>
</dbReference>
<dbReference type="CDD" id="cd23767">
    <property type="entry name" value="IQCD"/>
    <property type="match status" value="1"/>
</dbReference>
<proteinExistence type="predicted"/>
<reference evidence="4" key="1">
    <citation type="submission" date="2025-08" db="UniProtKB">
        <authorList>
            <consortium name="RefSeq"/>
        </authorList>
    </citation>
    <scope>IDENTIFICATION</scope>
</reference>
<dbReference type="InterPro" id="IPR027417">
    <property type="entry name" value="P-loop_NTPase"/>
</dbReference>
<dbReference type="PANTHER" id="PTHR22590:SF2">
    <property type="entry name" value="IQ DOMAIN-CONTAINING PROTEIN N"/>
    <property type="match status" value="1"/>
</dbReference>
<dbReference type="GeneID" id="117356831"/>
<sequence length="357" mass="43117">MAKLLKLQSYVPVLRAEQFYRYRLAEDYRFLEYKAAVTIQSWFQGCRVRAFIRSLHRTATIIQKTWRGYIERKHYRMMVKTAYFNLKMNFYNAMAVRIQKLWRGYYIRKYVHNCKSLQKYFEEIRKANEIVRQQLEEFSEMNQRNREKKKKEMEERKKNYQARKMHYLVSTRQIAGIYNSPYRQFPDEMEFRLQRAKPLNRWERHTKKDDSCGLVDMSTDTTSFSLPTIHPLPPIGKRKPQGPFRDTAEVLRQRYKPLEPTLRVETLITSLEEARAELKRKENSNLISDDLFLPFSSLRKNQKYIPSFDTSVDYKMCSLRTVHQEKWITKKDFKTVFTPVPFFDKFGRTYSKAGEIV</sequence>
<dbReference type="OrthoDB" id="190375at2759"/>
<dbReference type="InterPro" id="IPR052318">
    <property type="entry name" value="CellDiv_DevSignal_Domain"/>
</dbReference>
<dbReference type="PROSITE" id="PS50096">
    <property type="entry name" value="IQ"/>
    <property type="match status" value="3"/>
</dbReference>
<dbReference type="SUPFAM" id="SSF52540">
    <property type="entry name" value="P-loop containing nucleoside triphosphate hydrolases"/>
    <property type="match status" value="1"/>
</dbReference>
<dbReference type="Gene3D" id="1.20.5.190">
    <property type="match status" value="1"/>
</dbReference>